<keyword evidence="3" id="KW-1185">Reference proteome</keyword>
<dbReference type="AlphaFoldDB" id="A0A0H3WRR8"/>
<evidence type="ECO:0000256" key="1">
    <source>
        <dbReference type="SAM" id="Phobius"/>
    </source>
</evidence>
<dbReference type="KEGG" id="pfg:AB870_02630"/>
<sequence>MEKDRIDWIEKAAVENFKAHQSATEAIEKQCTTTLTVFFAGIGGGLAYGAKALELHHWTWLSIGTLTFTAYIVVLAGLLICGCMTIGEYPQLHNEPGNLLNVPSQYSFEQIRVFELENMQSRIQQAIDRNVKISDRLNWIRLAAIASPLIFIASAGCSAALGA</sequence>
<dbReference type="STRING" id="656179.AB870_02630"/>
<protein>
    <submittedName>
        <fullName evidence="2">Uncharacterized protein</fullName>
    </submittedName>
</protein>
<dbReference type="PATRIC" id="fig|656179.3.peg.580"/>
<proteinExistence type="predicted"/>
<feature type="transmembrane region" description="Helical" evidence="1">
    <location>
        <begin position="58"/>
        <end position="81"/>
    </location>
</feature>
<feature type="transmembrane region" description="Helical" evidence="1">
    <location>
        <begin position="139"/>
        <end position="161"/>
    </location>
</feature>
<keyword evidence="1" id="KW-0812">Transmembrane</keyword>
<dbReference type="EMBL" id="CP011807">
    <property type="protein sequence ID" value="AKM29258.1"/>
    <property type="molecule type" value="Genomic_DNA"/>
</dbReference>
<keyword evidence="1" id="KW-1133">Transmembrane helix</keyword>
<dbReference type="Proteomes" id="UP000035651">
    <property type="component" value="Chromosome"/>
</dbReference>
<evidence type="ECO:0000313" key="3">
    <source>
        <dbReference type="Proteomes" id="UP000035651"/>
    </source>
</evidence>
<dbReference type="OrthoDB" id="9135142at2"/>
<organism evidence="2 3">
    <name type="scientific">Pandoraea faecigallinarum</name>
    <dbReference type="NCBI Taxonomy" id="656179"/>
    <lineage>
        <taxon>Bacteria</taxon>
        <taxon>Pseudomonadati</taxon>
        <taxon>Pseudomonadota</taxon>
        <taxon>Betaproteobacteria</taxon>
        <taxon>Burkholderiales</taxon>
        <taxon>Burkholderiaceae</taxon>
        <taxon>Pandoraea</taxon>
    </lineage>
</organism>
<gene>
    <name evidence="2" type="ORF">AB870_02630</name>
</gene>
<dbReference type="RefSeq" id="WP_047905204.1">
    <property type="nucleotide sequence ID" value="NZ_CP011807.3"/>
</dbReference>
<keyword evidence="1" id="KW-0472">Membrane</keyword>
<name>A0A0H3WRR8_9BURK</name>
<accession>A0A0H3WRR8</accession>
<reference evidence="2" key="1">
    <citation type="submission" date="2016-06" db="EMBL/GenBank/DDBJ databases">
        <title>Complete Genome Sequence of Pandoraea faecigallinarum DSM-23572.</title>
        <authorList>
            <person name="Yong D."/>
            <person name="Ee R."/>
            <person name="Lim Y.-L."/>
            <person name="Yin W.-F."/>
            <person name="Chan K.-G."/>
        </authorList>
    </citation>
    <scope>NUCLEOTIDE SEQUENCE</scope>
    <source>
        <strain evidence="2">DSM 23572</strain>
    </source>
</reference>
<evidence type="ECO:0000313" key="2">
    <source>
        <dbReference type="EMBL" id="AKM29258.1"/>
    </source>
</evidence>